<protein>
    <submittedName>
        <fullName evidence="1">Uncharacterized protein</fullName>
    </submittedName>
</protein>
<dbReference type="Proteomes" id="UP000632849">
    <property type="component" value="Unassembled WGS sequence"/>
</dbReference>
<evidence type="ECO:0000313" key="2">
    <source>
        <dbReference type="Proteomes" id="UP000632849"/>
    </source>
</evidence>
<organism evidence="1 2">
    <name type="scientific">Streptomyces filamentosus</name>
    <name type="common">Streptomyces roseosporus</name>
    <dbReference type="NCBI Taxonomy" id="67294"/>
    <lineage>
        <taxon>Bacteria</taxon>
        <taxon>Bacillati</taxon>
        <taxon>Actinomycetota</taxon>
        <taxon>Actinomycetes</taxon>
        <taxon>Kitasatosporales</taxon>
        <taxon>Streptomycetaceae</taxon>
        <taxon>Streptomyces</taxon>
    </lineage>
</organism>
<sequence>MAIPGNALSDLVSTIEPNSSGWASLLNCTLSRATGGTASDGCLQMRSVASGEMRCRTTAGYDVLPGVEYLAFADASGATVPERIGIRWLTAAFAEISVSWSLTTAAASATWHRIAVADYAPAGAAFAHVVFSSTPAAAAVNSLFDNVYFGPPMRSTGNLLSANTETSERAAGWEYTATTNCTVARTVPAVNWSATAYTVGGHVATMTVTANGAAEFRSTDQPTVVPGQEYLAYAHLNPPASGTAAWIELRFYDAGLAQIKATRAVLAAPGTGWYRQRVSDFAPTNAAYASVAFGLSTATAGQVLRVDNVAVIVAPRFAAGSIVPYADADFEAGVGSWAVISGVAAISRSTPWGSVFRSGSYALTATSATATASVIRSGQYALNATGPHRITLDFMVSAGGWTLAVTTRYYNSSGTEILVGSSPPIAAPGAGWWELIADAEPPAAAAKIAIDLTLTATAVSSTIRLDRVACFPSLSFFEVTPQEATASVSIVIRELEVGNLLTLTRTTPDGVRTLVRGPDGLIDRMPITDSQFLIEDYEAPLGVRVVYAYETFEVGDTVADRNGAGGATIPAGDPNLAWLSDPGMPQRNLQVMVKTPPDWQRPIAQGEYRVRGRRNSVVLSDVRGGLEGDLVIWTRSDEERRALHWLLDSGRVVMWRAVPGMGIDDMYVAVGQVTEGRVVPQGWEVWREWTLPLRQVDMPTALGVSGSAGRTWQDVLTEYGTWADVLNRFATWEDVYLNRPKG</sequence>
<dbReference type="AlphaFoldDB" id="A0A919BB34"/>
<gene>
    <name evidence="1" type="ORF">GCM10017667_00500</name>
</gene>
<dbReference type="Gene3D" id="2.60.120.260">
    <property type="entry name" value="Galactose-binding domain-like"/>
    <property type="match status" value="1"/>
</dbReference>
<dbReference type="RefSeq" id="WP_190040421.1">
    <property type="nucleotide sequence ID" value="NZ_BNBE01000001.1"/>
</dbReference>
<reference evidence="1" key="2">
    <citation type="submission" date="2020-09" db="EMBL/GenBank/DDBJ databases">
        <authorList>
            <person name="Sun Q."/>
            <person name="Ohkuma M."/>
        </authorList>
    </citation>
    <scope>NUCLEOTIDE SEQUENCE</scope>
    <source>
        <strain evidence="1">JCM 4122</strain>
    </source>
</reference>
<keyword evidence="2" id="KW-1185">Reference proteome</keyword>
<evidence type="ECO:0000313" key="1">
    <source>
        <dbReference type="EMBL" id="GHF77111.1"/>
    </source>
</evidence>
<reference evidence="1" key="1">
    <citation type="journal article" date="2014" name="Int. J. Syst. Evol. Microbiol.">
        <title>Complete genome sequence of Corynebacterium casei LMG S-19264T (=DSM 44701T), isolated from a smear-ripened cheese.</title>
        <authorList>
            <consortium name="US DOE Joint Genome Institute (JGI-PGF)"/>
            <person name="Walter F."/>
            <person name="Albersmeier A."/>
            <person name="Kalinowski J."/>
            <person name="Ruckert C."/>
        </authorList>
    </citation>
    <scope>NUCLEOTIDE SEQUENCE</scope>
    <source>
        <strain evidence="1">JCM 4122</strain>
    </source>
</reference>
<name>A0A919BB34_STRFL</name>
<accession>A0A919BB34</accession>
<proteinExistence type="predicted"/>
<dbReference type="EMBL" id="BNBE01000001">
    <property type="protein sequence ID" value="GHF77111.1"/>
    <property type="molecule type" value="Genomic_DNA"/>
</dbReference>
<comment type="caution">
    <text evidence="1">The sequence shown here is derived from an EMBL/GenBank/DDBJ whole genome shotgun (WGS) entry which is preliminary data.</text>
</comment>